<gene>
    <name evidence="1" type="ordered locus">Arcve_1344</name>
</gene>
<evidence type="ECO:0008006" key="3">
    <source>
        <dbReference type="Google" id="ProtNLM"/>
    </source>
</evidence>
<reference evidence="1 2" key="1">
    <citation type="submission" date="2011-03" db="EMBL/GenBank/DDBJ databases">
        <title>The complete genome of Archaeoglobus veneficus SNP6.</title>
        <authorList>
            <consortium name="US DOE Joint Genome Institute (JGI-PGF)"/>
            <person name="Lucas S."/>
            <person name="Copeland A."/>
            <person name="Lapidus A."/>
            <person name="Bruce D."/>
            <person name="Goodwin L."/>
            <person name="Pitluck S."/>
            <person name="Kyrpides N."/>
            <person name="Mavromatis K."/>
            <person name="Pagani I."/>
            <person name="Ivanova N."/>
            <person name="Mikhailova N."/>
            <person name="Lu M."/>
            <person name="Detter J.C."/>
            <person name="Tapia R."/>
            <person name="Han C."/>
            <person name="Land M."/>
            <person name="Hauser L."/>
            <person name="Markowitz V."/>
            <person name="Cheng J.-F."/>
            <person name="Hugenholtz P."/>
            <person name="Woyke T."/>
            <person name="Wu D."/>
            <person name="Spring S."/>
            <person name="Brambilla E."/>
            <person name="Klenk H.-P."/>
            <person name="Eisen J.A."/>
        </authorList>
    </citation>
    <scope>NUCLEOTIDE SEQUENCE [LARGE SCALE GENOMIC DNA]</scope>
    <source>
        <strain>SNP6</strain>
    </source>
</reference>
<dbReference type="GO" id="GO:0006935">
    <property type="term" value="P:chemotaxis"/>
    <property type="evidence" value="ECO:0007669"/>
    <property type="project" value="InterPro"/>
</dbReference>
<dbReference type="AlphaFoldDB" id="F2KNE6"/>
<dbReference type="Pfam" id="PF04283">
    <property type="entry name" value="CheF-arch"/>
    <property type="match status" value="1"/>
</dbReference>
<accession>F2KNE6</accession>
<dbReference type="Proteomes" id="UP000008136">
    <property type="component" value="Chromosome"/>
</dbReference>
<dbReference type="STRING" id="693661.Arcve_1344"/>
<dbReference type="EMBL" id="CP002588">
    <property type="protein sequence ID" value="AEA47348.1"/>
    <property type="molecule type" value="Genomic_DNA"/>
</dbReference>
<dbReference type="eggNOG" id="arCOG02394">
    <property type="taxonomic scope" value="Archaea"/>
</dbReference>
<sequence length="285" mass="32130">MEKIVADFMAKSAVSLEKGVKRKIEDFEKSRIILSTKRLLIASASDRIVIPLSSIFDVRKIEVPDDLKDMLEDSMKIAFVKNGSPNIVVIKAKDDRLSKFFYLLMKLLLMGNPVIYKHPAIRGGIVLNTIWKNGKLGIARGAILLDQSKIKLSSVRDIKKELRTVNSKKVEILNVRLMENGEAVVSYIYIPDKRVLNLLSRYVGFEFADILKKVEKANLSKMEKQVLQAIYSGVTVEDLPAIMGMEAADVHRIVYSLEQKGMLKNGRLTVYGEVAVSRYVEDINV</sequence>
<dbReference type="InterPro" id="IPR007381">
    <property type="entry name" value="CheF1/F2"/>
</dbReference>
<dbReference type="PANTHER" id="PTHR42201:SF1">
    <property type="entry name" value="TAXIS PROTEIN"/>
    <property type="match status" value="1"/>
</dbReference>
<dbReference type="GeneID" id="10394465"/>
<dbReference type="PANTHER" id="PTHR42201">
    <property type="entry name" value="TAXIS PROTEIN"/>
    <property type="match status" value="1"/>
</dbReference>
<keyword evidence="2" id="KW-1185">Reference proteome</keyword>
<protein>
    <recommendedName>
        <fullName evidence="3">Taxis protein</fullName>
    </recommendedName>
</protein>
<organism evidence="1 2">
    <name type="scientific">Archaeoglobus veneficus (strain DSM 11195 / SNP6)</name>
    <dbReference type="NCBI Taxonomy" id="693661"/>
    <lineage>
        <taxon>Archaea</taxon>
        <taxon>Methanobacteriati</taxon>
        <taxon>Methanobacteriota</taxon>
        <taxon>Archaeoglobi</taxon>
        <taxon>Archaeoglobales</taxon>
        <taxon>Archaeoglobaceae</taxon>
        <taxon>Archaeoglobus</taxon>
    </lineage>
</organism>
<name>F2KNE6_ARCVS</name>
<proteinExistence type="predicted"/>
<evidence type="ECO:0000313" key="2">
    <source>
        <dbReference type="Proteomes" id="UP000008136"/>
    </source>
</evidence>
<dbReference type="RefSeq" id="WP_013684009.1">
    <property type="nucleotide sequence ID" value="NC_015320.1"/>
</dbReference>
<dbReference type="HOGENOM" id="CLU_063179_0_0_2"/>
<dbReference type="OrthoDB" id="337296at2157"/>
<evidence type="ECO:0000313" key="1">
    <source>
        <dbReference type="EMBL" id="AEA47348.1"/>
    </source>
</evidence>
<dbReference type="KEGG" id="ave:Arcve_1344"/>